<dbReference type="Pfam" id="PF13970">
    <property type="entry name" value="DUF4221"/>
    <property type="match status" value="1"/>
</dbReference>
<dbReference type="Proteomes" id="UP000199060">
    <property type="component" value="Unassembled WGS sequence"/>
</dbReference>
<evidence type="ECO:0008006" key="3">
    <source>
        <dbReference type="Google" id="ProtNLM"/>
    </source>
</evidence>
<dbReference type="InterPro" id="IPR025316">
    <property type="entry name" value="DUF4221"/>
</dbReference>
<dbReference type="PROSITE" id="PS51257">
    <property type="entry name" value="PROKAR_LIPOPROTEIN"/>
    <property type="match status" value="1"/>
</dbReference>
<dbReference type="AlphaFoldDB" id="A0A1G6NXM4"/>
<dbReference type="EMBL" id="FNAC01000004">
    <property type="protein sequence ID" value="SDC72401.1"/>
    <property type="molecule type" value="Genomic_DNA"/>
</dbReference>
<gene>
    <name evidence="1" type="ORF">SAMN04488104_1004128</name>
</gene>
<evidence type="ECO:0000313" key="1">
    <source>
        <dbReference type="EMBL" id="SDC72401.1"/>
    </source>
</evidence>
<evidence type="ECO:0000313" key="2">
    <source>
        <dbReference type="Proteomes" id="UP000199060"/>
    </source>
</evidence>
<accession>A0A1G6NXM4</accession>
<sequence length="391" mass="45289">MKKLFLFLTISVFASCGKKLTSENEAQSNHSSNVLENLSFQVDTLLVDSGEELFNLKDLSTFGKQNYFSVSQSEDSLYFFDRHRLILHEIDLNSLKLISNYPFELEGPDGIGRFVYTFKSLPNKQFYARDLFGSSWFYSKEGRKLTKIEINSEELVKGTNLESFSISNQQILDFKREKLYSLPRSFKSKELYFAVMDSMGASGRILKIPELEKTFNYSVTLNGNGDGGESTGELLFLQQPNELVLISSTLSSAIYVYDPKDDSLFFKEFPHELTPLGKDIEVKNEVFSREEFQAELDKLHTQIDFWDFYWDKKTQRYYRFAKKGLPLVNRDSPKKFEHFMFAYDKNLTLLGETKLEGLTELPIGGFFKDGKLWSYVNVEDELGFAVFDFKF</sequence>
<dbReference type="OrthoDB" id="833511at2"/>
<proteinExistence type="predicted"/>
<name>A0A1G6NXM4_9BACT</name>
<reference evidence="2" key="1">
    <citation type="submission" date="2016-10" db="EMBL/GenBank/DDBJ databases">
        <authorList>
            <person name="Varghese N."/>
            <person name="Submissions S."/>
        </authorList>
    </citation>
    <scope>NUCLEOTIDE SEQUENCE [LARGE SCALE GENOMIC DNA]</scope>
    <source>
        <strain evidence="2">DSM 23095</strain>
    </source>
</reference>
<organism evidence="1 2">
    <name type="scientific">Algoriphagus faecimaris</name>
    <dbReference type="NCBI Taxonomy" id="686796"/>
    <lineage>
        <taxon>Bacteria</taxon>
        <taxon>Pseudomonadati</taxon>
        <taxon>Bacteroidota</taxon>
        <taxon>Cytophagia</taxon>
        <taxon>Cytophagales</taxon>
        <taxon>Cyclobacteriaceae</taxon>
        <taxon>Algoriphagus</taxon>
    </lineage>
</organism>
<dbReference type="RefSeq" id="WP_087937853.1">
    <property type="nucleotide sequence ID" value="NZ_FNAC01000004.1"/>
</dbReference>
<keyword evidence="2" id="KW-1185">Reference proteome</keyword>
<dbReference type="STRING" id="686796.SAMN04488104_1004128"/>
<protein>
    <recommendedName>
        <fullName evidence="3">TolB-like 6-blade propeller-like</fullName>
    </recommendedName>
</protein>